<dbReference type="InterPro" id="IPR000070">
    <property type="entry name" value="Pectinesterase_cat"/>
</dbReference>
<comment type="similarity">
    <text evidence="3">In the N-terminal section; belongs to the PMEI family.</text>
</comment>
<dbReference type="Pfam" id="PF01095">
    <property type="entry name" value="Pectinesterase"/>
    <property type="match status" value="1"/>
</dbReference>
<dbReference type="CDD" id="cd15798">
    <property type="entry name" value="PMEI-like_3"/>
    <property type="match status" value="1"/>
</dbReference>
<dbReference type="EC" id="3.1.1.11" evidence="8"/>
<dbReference type="InterPro" id="IPR006501">
    <property type="entry name" value="Pectinesterase_inhib_dom"/>
</dbReference>
<evidence type="ECO:0000256" key="4">
    <source>
        <dbReference type="ARBA" id="ARBA00007786"/>
    </source>
</evidence>
<organism evidence="12 13">
    <name type="scientific">Hevea brasiliensis</name>
    <name type="common">Para rubber tree</name>
    <name type="synonym">Siphonia brasiliensis</name>
    <dbReference type="NCBI Taxonomy" id="3981"/>
    <lineage>
        <taxon>Eukaryota</taxon>
        <taxon>Viridiplantae</taxon>
        <taxon>Streptophyta</taxon>
        <taxon>Embryophyta</taxon>
        <taxon>Tracheophyta</taxon>
        <taxon>Spermatophyta</taxon>
        <taxon>Magnoliopsida</taxon>
        <taxon>eudicotyledons</taxon>
        <taxon>Gunneridae</taxon>
        <taxon>Pentapetalae</taxon>
        <taxon>rosids</taxon>
        <taxon>fabids</taxon>
        <taxon>Malpighiales</taxon>
        <taxon>Euphorbiaceae</taxon>
        <taxon>Crotonoideae</taxon>
        <taxon>Micrandreae</taxon>
        <taxon>Hevea</taxon>
    </lineage>
</organism>
<keyword evidence="10" id="KW-0472">Membrane</keyword>
<dbReference type="EMBL" id="JARPOI010000003">
    <property type="protein sequence ID" value="KAJ9185730.1"/>
    <property type="molecule type" value="Genomic_DNA"/>
</dbReference>
<dbReference type="Pfam" id="PF04043">
    <property type="entry name" value="PMEI"/>
    <property type="match status" value="1"/>
</dbReference>
<gene>
    <name evidence="12" type="ORF">P3X46_005327</name>
</gene>
<keyword evidence="10" id="KW-0812">Transmembrane</keyword>
<keyword evidence="8" id="KW-0961">Cell wall biogenesis/degradation</keyword>
<accession>A0ABQ9N1C3</accession>
<comment type="subcellular location">
    <subcellularLocation>
        <location evidence="1 8">Secreted</location>
        <location evidence="1 8">Cell wall</location>
    </subcellularLocation>
</comment>
<dbReference type="PANTHER" id="PTHR31707">
    <property type="entry name" value="PECTINESTERASE"/>
    <property type="match status" value="1"/>
</dbReference>
<comment type="similarity">
    <text evidence="4">In the C-terminal section; belongs to the pectinesterase family.</text>
</comment>
<keyword evidence="13" id="KW-1185">Reference proteome</keyword>
<comment type="caution">
    <text evidence="12">The sequence shown here is derived from an EMBL/GenBank/DDBJ whole genome shotgun (WGS) entry which is preliminary data.</text>
</comment>
<keyword evidence="10" id="KW-1133">Transmembrane helix</keyword>
<dbReference type="SMART" id="SM00856">
    <property type="entry name" value="PMEI"/>
    <property type="match status" value="1"/>
</dbReference>
<dbReference type="Gene3D" id="1.20.140.40">
    <property type="entry name" value="Invertase/pectin methylesterase inhibitor family protein"/>
    <property type="match status" value="1"/>
</dbReference>
<reference evidence="12" key="1">
    <citation type="journal article" date="2023" name="Plant Biotechnol. J.">
        <title>Chromosome-level wild Hevea brasiliensis genome provides new tools for genomic-assisted breeding and valuable loci to elevate rubber yield.</title>
        <authorList>
            <person name="Cheng H."/>
            <person name="Song X."/>
            <person name="Hu Y."/>
            <person name="Wu T."/>
            <person name="Yang Q."/>
            <person name="An Z."/>
            <person name="Feng S."/>
            <person name="Deng Z."/>
            <person name="Wu W."/>
            <person name="Zeng X."/>
            <person name="Tu M."/>
            <person name="Wang X."/>
            <person name="Huang H."/>
        </authorList>
    </citation>
    <scope>NUCLEOTIDE SEQUENCE</scope>
    <source>
        <strain evidence="12">MT/VB/25A 57/8</strain>
    </source>
</reference>
<evidence type="ECO:0000256" key="1">
    <source>
        <dbReference type="ARBA" id="ARBA00004191"/>
    </source>
</evidence>
<dbReference type="PROSITE" id="PS00800">
    <property type="entry name" value="PECTINESTERASE_1"/>
    <property type="match status" value="1"/>
</dbReference>
<evidence type="ECO:0000256" key="10">
    <source>
        <dbReference type="SAM" id="Phobius"/>
    </source>
</evidence>
<dbReference type="Gene3D" id="2.160.20.10">
    <property type="entry name" value="Single-stranded right-handed beta-helix, Pectin lyase-like"/>
    <property type="match status" value="1"/>
</dbReference>
<dbReference type="Proteomes" id="UP001174677">
    <property type="component" value="Chromosome 3"/>
</dbReference>
<evidence type="ECO:0000256" key="6">
    <source>
        <dbReference type="ARBA" id="ARBA00022801"/>
    </source>
</evidence>
<dbReference type="InterPro" id="IPR011050">
    <property type="entry name" value="Pectin_lyase_fold/virulence"/>
</dbReference>
<feature type="domain" description="Pectinesterase inhibitor" evidence="11">
    <location>
        <begin position="66"/>
        <end position="216"/>
    </location>
</feature>
<evidence type="ECO:0000259" key="11">
    <source>
        <dbReference type="SMART" id="SM00856"/>
    </source>
</evidence>
<keyword evidence="7 8" id="KW-0063">Aspartyl esterase</keyword>
<keyword evidence="6 8" id="KW-0378">Hydrolase</keyword>
<evidence type="ECO:0000256" key="3">
    <source>
        <dbReference type="ARBA" id="ARBA00006027"/>
    </source>
</evidence>
<comment type="catalytic activity">
    <reaction evidence="8">
        <text>[(1-&gt;4)-alpha-D-galacturonosyl methyl ester](n) + n H2O = [(1-&gt;4)-alpha-D-galacturonosyl](n) + n methanol + n H(+)</text>
        <dbReference type="Rhea" id="RHEA:22380"/>
        <dbReference type="Rhea" id="RHEA-COMP:14570"/>
        <dbReference type="Rhea" id="RHEA-COMP:14573"/>
        <dbReference type="ChEBI" id="CHEBI:15377"/>
        <dbReference type="ChEBI" id="CHEBI:15378"/>
        <dbReference type="ChEBI" id="CHEBI:17790"/>
        <dbReference type="ChEBI" id="CHEBI:140522"/>
        <dbReference type="ChEBI" id="CHEBI:140523"/>
        <dbReference type="EC" id="3.1.1.11"/>
    </reaction>
</comment>
<evidence type="ECO:0000256" key="5">
    <source>
        <dbReference type="ARBA" id="ARBA00022512"/>
    </source>
</evidence>
<protein>
    <recommendedName>
        <fullName evidence="8">Pectinesterase</fullName>
        <ecNumber evidence="8">3.1.1.11</ecNumber>
    </recommendedName>
</protein>
<dbReference type="InterPro" id="IPR012334">
    <property type="entry name" value="Pectin_lyas_fold"/>
</dbReference>
<keyword evidence="5 8" id="KW-0134">Cell wall</keyword>
<evidence type="ECO:0000256" key="9">
    <source>
        <dbReference type="SAM" id="MobiDB-lite"/>
    </source>
</evidence>
<dbReference type="InterPro" id="IPR018040">
    <property type="entry name" value="Pectinesterase_Tyr_AS"/>
</dbReference>
<keyword evidence="8" id="KW-0964">Secreted</keyword>
<evidence type="ECO:0000313" key="12">
    <source>
        <dbReference type="EMBL" id="KAJ9185730.1"/>
    </source>
</evidence>
<dbReference type="NCBIfam" id="TIGR01614">
    <property type="entry name" value="PME_inhib"/>
    <property type="match status" value="1"/>
</dbReference>
<comment type="function">
    <text evidence="8">Acts in the modification of cell walls via demethylesterification of cell wall pectin.</text>
</comment>
<evidence type="ECO:0000313" key="13">
    <source>
        <dbReference type="Proteomes" id="UP001174677"/>
    </source>
</evidence>
<evidence type="ECO:0000256" key="7">
    <source>
        <dbReference type="ARBA" id="ARBA00023085"/>
    </source>
</evidence>
<dbReference type="SUPFAM" id="SSF101148">
    <property type="entry name" value="Plant invertase/pectin methylesterase inhibitor"/>
    <property type="match status" value="1"/>
</dbReference>
<name>A0ABQ9N1C3_HEVBR</name>
<proteinExistence type="inferred from homology"/>
<evidence type="ECO:0000256" key="8">
    <source>
        <dbReference type="RuleBase" id="RU000589"/>
    </source>
</evidence>
<dbReference type="InterPro" id="IPR035513">
    <property type="entry name" value="Invertase/methylesterase_inhib"/>
</dbReference>
<evidence type="ECO:0000256" key="2">
    <source>
        <dbReference type="ARBA" id="ARBA00005184"/>
    </source>
</evidence>
<feature type="transmembrane region" description="Helical" evidence="10">
    <location>
        <begin position="12"/>
        <end position="31"/>
    </location>
</feature>
<comment type="pathway">
    <text evidence="2 8">Glycan metabolism; pectin degradation; 2-dehydro-3-deoxy-D-gluconate from pectin: step 1/5.</text>
</comment>
<feature type="region of interest" description="Disordered" evidence="9">
    <location>
        <begin position="37"/>
        <end position="59"/>
    </location>
</feature>
<dbReference type="SUPFAM" id="SSF51126">
    <property type="entry name" value="Pectin lyase-like"/>
    <property type="match status" value="1"/>
</dbReference>
<sequence length="562" mass="62607">MDVDYGDGKVTNLIVMAFSFVVIAVVIVGFASSIKTPPGDSAISTRELPPSPPKSMQKSLVPSHTLNLTSLDSICLQTDYVSTCRSSMASAFNQKNGTVQDFAKTTMQVTIRQMVGVKELANRLVKNGRIRKDYQALNDCIELVSLGLYDLQAALSLVSNSSNLSSKQSWDVKNWLSAVLAYQEACLEGLKNFKSREAIYNAIQNPKQTTSNALAIVDSNFNTQSPSKNISRRLLSQDQEHYPSWFSAAKHKLLGDYDNGELRPDALVAADGTGEFRNIAEALKAYKLNSKGWYVIYVKAGVYKENIFISKDQINVYIYGDGIDKTIVYGSKHSTDEFPAYRTAVVAVLGNGFVCKLMTIQNRATTGREAVALRIQGDKAAIFNCKIEGAERTLYAVAHRQFYRECIIVGFQDIIFGDSSIIIQKSLIMVRQPHTPENFTAITAQGRTERRETTGFVLQDCTIIKEEKIKNNFKVPTFLGRPLGKYSRIIILQSYIGNIISPEGWTMGFSRTNEKNVQYAEYENNGPGANTAKRVKWEGFKVLKSKLEALQYTPYDFIQGDL</sequence>